<dbReference type="EMBL" id="CAMPGE010028120">
    <property type="protein sequence ID" value="CAI2385677.1"/>
    <property type="molecule type" value="Genomic_DNA"/>
</dbReference>
<organism evidence="1 2">
    <name type="scientific">Euplotes crassus</name>
    <dbReference type="NCBI Taxonomy" id="5936"/>
    <lineage>
        <taxon>Eukaryota</taxon>
        <taxon>Sar</taxon>
        <taxon>Alveolata</taxon>
        <taxon>Ciliophora</taxon>
        <taxon>Intramacronucleata</taxon>
        <taxon>Spirotrichea</taxon>
        <taxon>Hypotrichia</taxon>
        <taxon>Euplotida</taxon>
        <taxon>Euplotidae</taxon>
        <taxon>Moneuplotes</taxon>
    </lineage>
</organism>
<keyword evidence="2" id="KW-1185">Reference proteome</keyword>
<evidence type="ECO:0000313" key="1">
    <source>
        <dbReference type="EMBL" id="CAI2385677.1"/>
    </source>
</evidence>
<evidence type="ECO:0000313" key="2">
    <source>
        <dbReference type="Proteomes" id="UP001295684"/>
    </source>
</evidence>
<accession>A0AAD1Y6S4</accession>
<name>A0AAD1Y6S4_EUPCR</name>
<dbReference type="Proteomes" id="UP001295684">
    <property type="component" value="Unassembled WGS sequence"/>
</dbReference>
<sequence length="537" mass="63244">MEGFNNKRLHVNFKLNNRDSSQDVPALKSRMDQIEGQKSLRASYGIKKMTFEEIINLRGHSDKASKSSKSDLSIEVQKRRRALMQKKMSFIHDHDWSKFNRKSIGKFLSKSCTPDVYITNGSECKEFSYLNNVQQGFKNDIDRISRRNIKNHLRRRSCNCCFCGKFHKEYRGFMIILDEERRIPQNTRQLKKKQTRNLKDIMSTRRDALNKMISLKQASSIFSGLIPAKREREKMDRDILQLAIKKAEYLNFKEIPKYLKKISFKNDKGSPNTFSCRDIQRQNSVQSDFTNKTASQALMSFLSKYSSAHCDHTNLGCFKCYALLEADLTRKRKRRIWRTKASLDVLNVPKVNSRMAEVKRIGKVIQISGAQLENLKKKTHRRRFWKRHSSVKGPSRNQTRINTFNSKRGVHPSVSSTHRVEKPQVSAFKRRRRSQQDYRLRTRMEQKREQIRIKQKEVRRMSTGKEGIGVRMRSVERKHRYSVEINQNEHKNQTLRAKNLKKNRDILSKKSIMNISSKTKKNDFLSKISNKNQSKQL</sequence>
<reference evidence="1" key="1">
    <citation type="submission" date="2023-07" db="EMBL/GenBank/DDBJ databases">
        <authorList>
            <consortium name="AG Swart"/>
            <person name="Singh M."/>
            <person name="Singh A."/>
            <person name="Seah K."/>
            <person name="Emmerich C."/>
        </authorList>
    </citation>
    <scope>NUCLEOTIDE SEQUENCE</scope>
    <source>
        <strain evidence="1">DP1</strain>
    </source>
</reference>
<dbReference type="AlphaFoldDB" id="A0AAD1Y6S4"/>
<protein>
    <submittedName>
        <fullName evidence="1">Uncharacterized protein</fullName>
    </submittedName>
</protein>
<comment type="caution">
    <text evidence="1">The sequence shown here is derived from an EMBL/GenBank/DDBJ whole genome shotgun (WGS) entry which is preliminary data.</text>
</comment>
<proteinExistence type="predicted"/>
<gene>
    <name evidence="1" type="ORF">ECRASSUSDP1_LOCUS27259</name>
</gene>